<dbReference type="OrthoDB" id="8601427at2"/>
<keyword evidence="2" id="KW-1185">Reference proteome</keyword>
<proteinExistence type="predicted"/>
<evidence type="ECO:0008006" key="3">
    <source>
        <dbReference type="Google" id="ProtNLM"/>
    </source>
</evidence>
<dbReference type="KEGG" id="nba:CUN60_11835"/>
<sequence>MSNRYVKHAKISDSKFKEIIRYFALDLDGLQIAELSGLNRNTVGRYLNLLRQRIAEYCEEELPPKKPMESSISTNMLDYASGLQTRNDGLIFGLFKSSDKIHTEMVSEDYSIKFRDVVRGIAPWEAIDYSINYWYDFDGLIEIGKNRYFRINQTNKGINGYMNHINSIKSFWSFSQMRLMKFRGVAKQSFYLHLKECEFRFNNRSQNLYGKIMDLVKKAPL</sequence>
<evidence type="ECO:0000313" key="1">
    <source>
        <dbReference type="EMBL" id="AUR52956.1"/>
    </source>
</evidence>
<name>A0A2I7N923_9NEIS</name>
<dbReference type="RefSeq" id="WP_102952242.1">
    <property type="nucleotide sequence ID" value="NZ_CP024847.1"/>
</dbReference>
<reference evidence="2" key="1">
    <citation type="submission" date="2017-11" db="EMBL/GenBank/DDBJ databases">
        <authorList>
            <person name="Chan K.G."/>
            <person name="Lee L.S."/>
        </authorList>
    </citation>
    <scope>NUCLEOTIDE SEQUENCE [LARGE SCALE GENOMIC DNA]</scope>
    <source>
        <strain evidence="2">DSM 100970</strain>
    </source>
</reference>
<dbReference type="Proteomes" id="UP000236655">
    <property type="component" value="Chromosome"/>
</dbReference>
<evidence type="ECO:0000313" key="2">
    <source>
        <dbReference type="Proteomes" id="UP000236655"/>
    </source>
</evidence>
<organism evidence="1 2">
    <name type="scientific">Aquella oligotrophica</name>
    <dbReference type="NCBI Taxonomy" id="2067065"/>
    <lineage>
        <taxon>Bacteria</taxon>
        <taxon>Pseudomonadati</taxon>
        <taxon>Pseudomonadota</taxon>
        <taxon>Betaproteobacteria</taxon>
        <taxon>Neisseriales</taxon>
        <taxon>Neisseriaceae</taxon>
        <taxon>Aquella</taxon>
    </lineage>
</organism>
<protein>
    <recommendedName>
        <fullName evidence="3">IS1595 family transposase</fullName>
    </recommendedName>
</protein>
<dbReference type="AlphaFoldDB" id="A0A2I7N923"/>
<gene>
    <name evidence="1" type="ORF">CUN60_11835</name>
</gene>
<accession>A0A2I7N923</accession>
<dbReference type="EMBL" id="CP024847">
    <property type="protein sequence ID" value="AUR52956.1"/>
    <property type="molecule type" value="Genomic_DNA"/>
</dbReference>